<reference evidence="2 3" key="1">
    <citation type="journal article" date="2019" name="Appl. Microbiol. Biotechnol.">
        <title>Uncovering carbohydrate metabolism through a genotype-phenotype association study of 56 lactic acid bacteria genomes.</title>
        <authorList>
            <person name="Buron-Moles G."/>
            <person name="Chailyan A."/>
            <person name="Dolejs I."/>
            <person name="Forster J."/>
            <person name="Miks M.H."/>
        </authorList>
    </citation>
    <scope>NUCLEOTIDE SEQUENCE [LARGE SCALE GENOMIC DNA]</scope>
    <source>
        <strain evidence="2 3">ATCC 700006</strain>
    </source>
</reference>
<name>A0A4R5N709_9LACO</name>
<evidence type="ECO:0000259" key="1">
    <source>
        <dbReference type="PROSITE" id="PS51186"/>
    </source>
</evidence>
<dbReference type="InterPro" id="IPR052829">
    <property type="entry name" value="N-acetyltransferase_domain"/>
</dbReference>
<accession>A0A4R5N709</accession>
<gene>
    <name evidence="2" type="ORF">C5L23_001272</name>
</gene>
<dbReference type="Proteomes" id="UP000295681">
    <property type="component" value="Unassembled WGS sequence"/>
</dbReference>
<feature type="domain" description="N-acetyltransferase" evidence="1">
    <location>
        <begin position="12"/>
        <end position="147"/>
    </location>
</feature>
<dbReference type="InterPro" id="IPR000182">
    <property type="entry name" value="GNAT_dom"/>
</dbReference>
<dbReference type="PROSITE" id="PS51186">
    <property type="entry name" value="GNAT"/>
    <property type="match status" value="1"/>
</dbReference>
<dbReference type="SUPFAM" id="SSF55729">
    <property type="entry name" value="Acyl-CoA N-acyltransferases (Nat)"/>
    <property type="match status" value="1"/>
</dbReference>
<sequence length="147" mass="16934">MKPKAFQEYISFAVNEYAKEKIEVGSWSTKQAQQNAQMTYDRLLPKGLNTPHHFLYSIYDDTVIVGYIWFGADNENQSRAFIFDFEIYHDYQNNGFGSQALKLVSNEAKKMGFDTIGLHVFGNNDKAIHVYQKSGFGITDIKMQKKI</sequence>
<dbReference type="InterPro" id="IPR016181">
    <property type="entry name" value="Acyl_CoA_acyltransferase"/>
</dbReference>
<evidence type="ECO:0000313" key="3">
    <source>
        <dbReference type="Proteomes" id="UP000295681"/>
    </source>
</evidence>
<keyword evidence="3" id="KW-1185">Reference proteome</keyword>
<dbReference type="PANTHER" id="PTHR43259:SF1">
    <property type="entry name" value="N-ACETYLTRANSFERASE DOMAIN-CONTAINING PROTEIN"/>
    <property type="match status" value="1"/>
</dbReference>
<dbReference type="GO" id="GO:0016747">
    <property type="term" value="F:acyltransferase activity, transferring groups other than amino-acyl groups"/>
    <property type="evidence" value="ECO:0007669"/>
    <property type="project" value="InterPro"/>
</dbReference>
<protein>
    <recommendedName>
        <fullName evidence="1">N-acetyltransferase domain-containing protein</fullName>
    </recommendedName>
</protein>
<dbReference type="EMBL" id="PUFI01000015">
    <property type="protein sequence ID" value="TDG67473.1"/>
    <property type="molecule type" value="Genomic_DNA"/>
</dbReference>
<dbReference type="AlphaFoldDB" id="A0A4R5N709"/>
<proteinExistence type="predicted"/>
<organism evidence="2 3">
    <name type="scientific">Leuconostoc fallax</name>
    <dbReference type="NCBI Taxonomy" id="1251"/>
    <lineage>
        <taxon>Bacteria</taxon>
        <taxon>Bacillati</taxon>
        <taxon>Bacillota</taxon>
        <taxon>Bacilli</taxon>
        <taxon>Lactobacillales</taxon>
        <taxon>Lactobacillaceae</taxon>
        <taxon>Leuconostoc</taxon>
    </lineage>
</organism>
<comment type="caution">
    <text evidence="2">The sequence shown here is derived from an EMBL/GenBank/DDBJ whole genome shotgun (WGS) entry which is preliminary data.</text>
</comment>
<dbReference type="Gene3D" id="3.40.630.30">
    <property type="match status" value="1"/>
</dbReference>
<dbReference type="CDD" id="cd04301">
    <property type="entry name" value="NAT_SF"/>
    <property type="match status" value="1"/>
</dbReference>
<dbReference type="PANTHER" id="PTHR43259">
    <property type="entry name" value="SPT10P"/>
    <property type="match status" value="1"/>
</dbReference>
<evidence type="ECO:0000313" key="2">
    <source>
        <dbReference type="EMBL" id="TDG67473.1"/>
    </source>
</evidence>
<dbReference type="Pfam" id="PF00583">
    <property type="entry name" value="Acetyltransf_1"/>
    <property type="match status" value="1"/>
</dbReference>